<dbReference type="Proteomes" id="UP000076482">
    <property type="component" value="Unassembled WGS sequence"/>
</dbReference>
<organism evidence="2 3">
    <name type="scientific">Bacillus cereus</name>
    <dbReference type="NCBI Taxonomy" id="1396"/>
    <lineage>
        <taxon>Bacteria</taxon>
        <taxon>Bacillati</taxon>
        <taxon>Bacillota</taxon>
        <taxon>Bacilli</taxon>
        <taxon>Bacillales</taxon>
        <taxon>Bacillaceae</taxon>
        <taxon>Bacillus</taxon>
        <taxon>Bacillus cereus group</taxon>
    </lineage>
</organism>
<evidence type="ECO:0000256" key="1">
    <source>
        <dbReference type="SAM" id="SignalP"/>
    </source>
</evidence>
<keyword evidence="1" id="KW-0732">Signal</keyword>
<dbReference type="RefSeq" id="WP_063262989.1">
    <property type="nucleotide sequence ID" value="NZ_LJKE01000104.1"/>
</dbReference>
<accession>A0A164LEH0</accession>
<feature type="signal peptide" evidence="1">
    <location>
        <begin position="1"/>
        <end position="30"/>
    </location>
</feature>
<proteinExistence type="predicted"/>
<sequence length="427" mass="48594">MNKKFFVGLSLAALLTGFVPNLGGTGSVHAEEKKLWDPIPKKAGSYYWYTYYDQGDIKSEEYTIERKLQVSNNTMLYNLEGQPGNVWISPQTVTLTEYPHREPNNIFDVYYKLDTWLGKKMIYRNVNEKNENFYEYEIYRPKSLVNGPIFKGVANQNIVPLYDTPREEGSVVGSITPQNLDITAVALADEKWFDVMAGERNHRYTKGFIGINTWLGEKWVSAVDLQVEKIEKNVYLADSVGDLELFDNPGHYPNSAIAGSPKISPQKVYAIQKVGDYIQIRTWLGDKWVKSNVYVSEDGLGDGTVMIGDYYISTNSGAKYYNSPNGEASNTISYGESSPSKIKVKYKGNDGEEWYLDKKGRWLKGSENNVAKEVRGVVVSKREAQMYDMDMNPTSYSVAPQSLYYSYEVGHWFLIDTWLGKMWVSLP</sequence>
<protein>
    <submittedName>
        <fullName evidence="2">Uncharacterized protein</fullName>
    </submittedName>
</protein>
<dbReference type="PATRIC" id="fig|1396.535.peg.6044"/>
<dbReference type="EMBL" id="LJKE01000104">
    <property type="protein sequence ID" value="KZD55727.1"/>
    <property type="molecule type" value="Genomic_DNA"/>
</dbReference>
<dbReference type="AlphaFoldDB" id="A0A164LEH0"/>
<gene>
    <name evidence="2" type="ORF">B4088_5472</name>
</gene>
<reference evidence="2 3" key="1">
    <citation type="submission" date="2015-09" db="EMBL/GenBank/DDBJ databases">
        <title>Bacillus cereus food isolates.</title>
        <authorList>
            <person name="Boekhorst J."/>
        </authorList>
    </citation>
    <scope>NUCLEOTIDE SEQUENCE [LARGE SCALE GENOMIC DNA]</scope>
    <source>
        <strain evidence="2 3">B4088</strain>
    </source>
</reference>
<evidence type="ECO:0000313" key="3">
    <source>
        <dbReference type="Proteomes" id="UP000076482"/>
    </source>
</evidence>
<comment type="caution">
    <text evidence="2">The sequence shown here is derived from an EMBL/GenBank/DDBJ whole genome shotgun (WGS) entry which is preliminary data.</text>
</comment>
<name>A0A164LEH0_BACCE</name>
<evidence type="ECO:0000313" key="2">
    <source>
        <dbReference type="EMBL" id="KZD55727.1"/>
    </source>
</evidence>
<feature type="chain" id="PRO_5007851457" evidence="1">
    <location>
        <begin position="31"/>
        <end position="427"/>
    </location>
</feature>